<sequence>ILAGPCRSRAAKDATAWCDWPQHTSSQKPAQENDGTFNVEVCIVATQNYRNEYSDYVVMTAYFGAMINSVNMIFEDMTDPKVLFQLNGVTVWNSSKVISYVEQLVDGPKTRSTMMELVRTGCFGICDVVALITRDKIAVKQGRVKGTASGATHDGEGSIERLRYKVPDATTCPSSEGYLMGKGDPLDPRKYTLSACSKNQIRERYRTLRPMCKTVKAEPYERTKEFPGKNMTPNMLCTYLLGNGAAPSSESNYSKCNLICCNFQREDAGSLCTAHKLLDGMACSNGKTCRKGVCREASWENHISSVGCTPGV</sequence>
<dbReference type="GO" id="GO:0008237">
    <property type="term" value="F:metallopeptidase activity"/>
    <property type="evidence" value="ECO:0007669"/>
    <property type="project" value="InterPro"/>
</dbReference>
<dbReference type="Gene3D" id="3.40.390.10">
    <property type="entry name" value="Collagenase (Catalytic Domain)"/>
    <property type="match status" value="1"/>
</dbReference>
<feature type="non-terminal residue" evidence="1">
    <location>
        <position position="1"/>
    </location>
</feature>
<evidence type="ECO:0000313" key="1">
    <source>
        <dbReference type="EMBL" id="AEO33240.1"/>
    </source>
</evidence>
<dbReference type="Gene3D" id="3.40.1620.60">
    <property type="match status" value="1"/>
</dbReference>
<dbReference type="InterPro" id="IPR024079">
    <property type="entry name" value="MetalloPept_cat_dom_sf"/>
</dbReference>
<evidence type="ECO:0008006" key="2">
    <source>
        <dbReference type="Google" id="ProtNLM"/>
    </source>
</evidence>
<reference evidence="1" key="1">
    <citation type="journal article" date="2011" name="PLoS ONE">
        <title>A deep insight into the sialotranscriptome of the gulf coast tick, Amblyomma maculatum.</title>
        <authorList>
            <person name="Karim S."/>
            <person name="Singh P."/>
            <person name="Ribeiro J.M."/>
        </authorList>
    </citation>
    <scope>NUCLEOTIDE SEQUENCE</scope>
    <source>
        <tissue evidence="1">Salivary gland</tissue>
    </source>
</reference>
<proteinExistence type="evidence at transcript level"/>
<protein>
    <recommendedName>
        <fullName evidence="2">ADAMTS cysteine-rich domain-containing protein</fullName>
    </recommendedName>
</protein>
<name>G3MIC2_AMBMU</name>
<organism evidence="1">
    <name type="scientific">Amblyomma maculatum</name>
    <name type="common">Gulf Coast tick</name>
    <dbReference type="NCBI Taxonomy" id="34609"/>
    <lineage>
        <taxon>Eukaryota</taxon>
        <taxon>Metazoa</taxon>
        <taxon>Ecdysozoa</taxon>
        <taxon>Arthropoda</taxon>
        <taxon>Chelicerata</taxon>
        <taxon>Arachnida</taxon>
        <taxon>Acari</taxon>
        <taxon>Parasitiformes</taxon>
        <taxon>Ixodida</taxon>
        <taxon>Ixodoidea</taxon>
        <taxon>Ixodidae</taxon>
        <taxon>Amblyomminae</taxon>
        <taxon>Amblyomma</taxon>
    </lineage>
</organism>
<dbReference type="EMBL" id="JO841623">
    <property type="protein sequence ID" value="AEO33240.1"/>
    <property type="molecule type" value="mRNA"/>
</dbReference>
<accession>G3MIC2</accession>
<dbReference type="SUPFAM" id="SSF55486">
    <property type="entry name" value="Metalloproteases ('zincins'), catalytic domain"/>
    <property type="match status" value="1"/>
</dbReference>
<dbReference type="AlphaFoldDB" id="G3MIC2"/>